<dbReference type="GO" id="GO:0015074">
    <property type="term" value="P:DNA integration"/>
    <property type="evidence" value="ECO:0007669"/>
    <property type="project" value="InterPro"/>
</dbReference>
<dbReference type="InterPro" id="IPR001584">
    <property type="entry name" value="Integrase_cat-core"/>
</dbReference>
<gene>
    <name evidence="3" type="ordered locus">mlr6035</name>
</gene>
<dbReference type="Proteomes" id="UP000000552">
    <property type="component" value="Chromosome"/>
</dbReference>
<dbReference type="PROSITE" id="PS50994">
    <property type="entry name" value="INTEGRASE"/>
    <property type="match status" value="1"/>
</dbReference>
<dbReference type="HOGENOM" id="CLU_034060_1_0_5"/>
<dbReference type="InterPro" id="IPR012337">
    <property type="entry name" value="RNaseH-like_sf"/>
</dbReference>
<dbReference type="AlphaFoldDB" id="Q98AE7"/>
<dbReference type="NCBIfam" id="NF033546">
    <property type="entry name" value="transpos_IS21"/>
    <property type="match status" value="1"/>
</dbReference>
<protein>
    <submittedName>
        <fullName evidence="3">Transposase</fullName>
    </submittedName>
</protein>
<evidence type="ECO:0000259" key="2">
    <source>
        <dbReference type="PROSITE" id="PS50994"/>
    </source>
</evidence>
<sequence length="316" mass="35660">MPGRHVTDHQMRLFMKLRQEHTTEVAAAKASISRATAYRIKKNPDLPSQKQKARGRRRPDPLEHIFDAEVVPLLKAAPGIRAVAIYEEMLRRHPELSEGIRRTLERRIRSWRAIHGEEQEVIFRQLHEPGRLGLSDFTDMSSLGVSISGQPLDHLLYHFRLAWSGFEHSHVILGGESFVALAEGLQNALWSLGGAPLYHRSDSLSAAFRNLSADAKEDLTHRYEELCAHYRMTPTRNNKGIAHENGSIESIHGHLKSAIRDALLMRGSKDFDDLGAYRAFIDEIASRHNANHGKRIDALICRSSPIGGPATSRRWS</sequence>
<evidence type="ECO:0000313" key="3">
    <source>
        <dbReference type="EMBL" id="BAB52385.1"/>
    </source>
</evidence>
<evidence type="ECO:0000313" key="4">
    <source>
        <dbReference type="Proteomes" id="UP000000552"/>
    </source>
</evidence>
<dbReference type="PANTHER" id="PTHR35004">
    <property type="entry name" value="TRANSPOSASE RV3428C-RELATED"/>
    <property type="match status" value="1"/>
</dbReference>
<name>Q98AE7_RHILO</name>
<dbReference type="eggNOG" id="COG4584">
    <property type="taxonomic scope" value="Bacteria"/>
</dbReference>
<dbReference type="EMBL" id="BA000012">
    <property type="protein sequence ID" value="BAB52385.1"/>
    <property type="molecule type" value="Genomic_DNA"/>
</dbReference>
<organism evidence="3 4">
    <name type="scientific">Mesorhizobium japonicum (strain LMG 29417 / CECT 9101 / MAFF 303099)</name>
    <name type="common">Mesorhizobium loti (strain MAFF 303099)</name>
    <dbReference type="NCBI Taxonomy" id="266835"/>
    <lineage>
        <taxon>Bacteria</taxon>
        <taxon>Pseudomonadati</taxon>
        <taxon>Pseudomonadota</taxon>
        <taxon>Alphaproteobacteria</taxon>
        <taxon>Hyphomicrobiales</taxon>
        <taxon>Phyllobacteriaceae</taxon>
        <taxon>Mesorhizobium</taxon>
    </lineage>
</organism>
<feature type="domain" description="Integrase catalytic" evidence="2">
    <location>
        <begin position="125"/>
        <end position="313"/>
    </location>
</feature>
<dbReference type="PANTHER" id="PTHR35004:SF7">
    <property type="entry name" value="INTEGRASE PROTEIN"/>
    <property type="match status" value="1"/>
</dbReference>
<accession>Q98AE7</accession>
<evidence type="ECO:0000256" key="1">
    <source>
        <dbReference type="SAM" id="MobiDB-lite"/>
    </source>
</evidence>
<proteinExistence type="predicted"/>
<feature type="region of interest" description="Disordered" evidence="1">
    <location>
        <begin position="38"/>
        <end position="61"/>
    </location>
</feature>
<reference evidence="3 4" key="1">
    <citation type="journal article" date="2000" name="DNA Res.">
        <title>Complete genome structure of the nitrogen-fixing symbiotic bacterium Mesorhizobium loti.</title>
        <authorList>
            <person name="Kaneko T."/>
            <person name="Nakamura Y."/>
            <person name="Sato S."/>
            <person name="Asamizu E."/>
            <person name="Kato T."/>
            <person name="Sasamoto S."/>
            <person name="Watanabe A."/>
            <person name="Idesawa K."/>
            <person name="Ishikawa A."/>
            <person name="Kawashima K."/>
            <person name="Kimura T."/>
            <person name="Kishida Y."/>
            <person name="Kiyokawa C."/>
            <person name="Kohara M."/>
            <person name="Matsumoto M."/>
            <person name="Matsuno A."/>
            <person name="Mochizuki Y."/>
            <person name="Nakayama S."/>
            <person name="Nakazaki N."/>
            <person name="Shimpo S."/>
            <person name="Sugimoto M."/>
            <person name="Takeuchi C."/>
            <person name="Yamada M."/>
            <person name="Tabata S."/>
        </authorList>
    </citation>
    <scope>NUCLEOTIDE SEQUENCE [LARGE SCALE GENOMIC DNA]</scope>
    <source>
        <strain evidence="4">LMG 29417 / CECT 9101 / MAFF 303099</strain>
    </source>
</reference>
<dbReference type="KEGG" id="mlo:mlr6035"/>
<dbReference type="SUPFAM" id="SSF53098">
    <property type="entry name" value="Ribonuclease H-like"/>
    <property type="match status" value="1"/>
</dbReference>